<dbReference type="Pfam" id="PF02777">
    <property type="entry name" value="Sod_Fe_C"/>
    <property type="match status" value="1"/>
</dbReference>
<evidence type="ECO:0000313" key="3">
    <source>
        <dbReference type="Proteomes" id="UP001281761"/>
    </source>
</evidence>
<keyword evidence="3" id="KW-1185">Reference proteome</keyword>
<proteinExistence type="predicted"/>
<accession>A0ABQ9XYQ8</accession>
<dbReference type="PANTHER" id="PTHR43595:SF2">
    <property type="entry name" value="SMALL RIBOSOMAL SUBUNIT PROTEIN MS42"/>
    <property type="match status" value="1"/>
</dbReference>
<dbReference type="Proteomes" id="UP001281761">
    <property type="component" value="Unassembled WGS sequence"/>
</dbReference>
<evidence type="ECO:0000259" key="1">
    <source>
        <dbReference type="Pfam" id="PF02777"/>
    </source>
</evidence>
<reference evidence="2 3" key="1">
    <citation type="journal article" date="2022" name="bioRxiv">
        <title>Genomics of Preaxostyla Flagellates Illuminates Evolutionary Transitions and the Path Towards Mitochondrial Loss.</title>
        <authorList>
            <person name="Novak L.V.F."/>
            <person name="Treitli S.C."/>
            <person name="Pyrih J."/>
            <person name="Halakuc P."/>
            <person name="Pipaliya S.V."/>
            <person name="Vacek V."/>
            <person name="Brzon O."/>
            <person name="Soukal P."/>
            <person name="Eme L."/>
            <person name="Dacks J.B."/>
            <person name="Karnkowska A."/>
            <person name="Elias M."/>
            <person name="Hampl V."/>
        </authorList>
    </citation>
    <scope>NUCLEOTIDE SEQUENCE [LARGE SCALE GENOMIC DNA]</scope>
    <source>
        <strain evidence="2">NAU3</strain>
        <tissue evidence="2">Gut</tissue>
    </source>
</reference>
<comment type="caution">
    <text evidence="2">The sequence shown here is derived from an EMBL/GenBank/DDBJ whole genome shotgun (WGS) entry which is preliminary data.</text>
</comment>
<dbReference type="EMBL" id="JARBJD010000054">
    <property type="protein sequence ID" value="KAK2956599.1"/>
    <property type="molecule type" value="Genomic_DNA"/>
</dbReference>
<feature type="domain" description="Manganese/iron superoxide dismutase C-terminal" evidence="1">
    <location>
        <begin position="71"/>
        <end position="170"/>
    </location>
</feature>
<dbReference type="PANTHER" id="PTHR43595">
    <property type="entry name" value="37S RIBOSOMAL PROTEIN S26, MITOCHONDRIAL"/>
    <property type="match status" value="1"/>
</dbReference>
<name>A0ABQ9XYQ8_9EUKA</name>
<sequence length="177" mass="20131">MTLNQINDHFRYYEKAVANYNALTTLLANDSVPEQEKKQIEFRRTYENNTIRLHELFFENINPKRILPSLEFTDKIASAFGNLSAIEQDLVAVSEAEGVGWAGLFASNDSVVVAFIRGSDFGSVSDAGYKPLIIIDCWEHAYVKDFGMQGKKEYVSTLTKYIDWGVVEKRFNDIRSA</sequence>
<protein>
    <submittedName>
        <fullName evidence="2">Superoxide dismutase</fullName>
    </submittedName>
</protein>
<evidence type="ECO:0000313" key="2">
    <source>
        <dbReference type="EMBL" id="KAK2956599.1"/>
    </source>
</evidence>
<gene>
    <name evidence="2" type="ORF">BLNAU_8439</name>
</gene>
<dbReference type="SUPFAM" id="SSF54719">
    <property type="entry name" value="Fe,Mn superoxide dismutase (SOD), C-terminal domain"/>
    <property type="match status" value="1"/>
</dbReference>
<dbReference type="InterPro" id="IPR019832">
    <property type="entry name" value="Mn/Fe_SOD_C"/>
</dbReference>
<dbReference type="InterPro" id="IPR036314">
    <property type="entry name" value="SOD_C_sf"/>
</dbReference>
<dbReference type="Gene3D" id="3.55.40.20">
    <property type="entry name" value="Iron/manganese superoxide dismutase, C-terminal domain"/>
    <property type="match status" value="1"/>
</dbReference>
<organism evidence="2 3">
    <name type="scientific">Blattamonas nauphoetae</name>
    <dbReference type="NCBI Taxonomy" id="2049346"/>
    <lineage>
        <taxon>Eukaryota</taxon>
        <taxon>Metamonada</taxon>
        <taxon>Preaxostyla</taxon>
        <taxon>Oxymonadida</taxon>
        <taxon>Blattamonas</taxon>
    </lineage>
</organism>